<comment type="caution">
    <text evidence="1">The sequence shown here is derived from an EMBL/GenBank/DDBJ whole genome shotgun (WGS) entry which is preliminary data.</text>
</comment>
<gene>
    <name evidence="1" type="ORF">EYF80_054652</name>
</gene>
<proteinExistence type="predicted"/>
<evidence type="ECO:0000313" key="2">
    <source>
        <dbReference type="Proteomes" id="UP000314294"/>
    </source>
</evidence>
<reference evidence="1 2" key="1">
    <citation type="submission" date="2019-03" db="EMBL/GenBank/DDBJ databases">
        <title>First draft genome of Liparis tanakae, snailfish: a comprehensive survey of snailfish specific genes.</title>
        <authorList>
            <person name="Kim W."/>
            <person name="Song I."/>
            <person name="Jeong J.-H."/>
            <person name="Kim D."/>
            <person name="Kim S."/>
            <person name="Ryu S."/>
            <person name="Song J.Y."/>
            <person name="Lee S.K."/>
        </authorList>
    </citation>
    <scope>NUCLEOTIDE SEQUENCE [LARGE SCALE GENOMIC DNA]</scope>
    <source>
        <tissue evidence="1">Muscle</tissue>
    </source>
</reference>
<dbReference type="AlphaFoldDB" id="A0A4Z2F220"/>
<sequence length="117" mass="13024">MVCRATLGMVTAVTRPEVSNSKMYCLWLCSSSTMDWKRGGGRRDGLHTFPSTKERDRTRPCGSNSVLSLMLPLCSPTSCPVAEYDTLTTARLLLGSHMAGRPWASYMMRSVNLRWSS</sequence>
<dbReference type="Proteomes" id="UP000314294">
    <property type="component" value="Unassembled WGS sequence"/>
</dbReference>
<keyword evidence="2" id="KW-1185">Reference proteome</keyword>
<organism evidence="1 2">
    <name type="scientific">Liparis tanakae</name>
    <name type="common">Tanaka's snailfish</name>
    <dbReference type="NCBI Taxonomy" id="230148"/>
    <lineage>
        <taxon>Eukaryota</taxon>
        <taxon>Metazoa</taxon>
        <taxon>Chordata</taxon>
        <taxon>Craniata</taxon>
        <taxon>Vertebrata</taxon>
        <taxon>Euteleostomi</taxon>
        <taxon>Actinopterygii</taxon>
        <taxon>Neopterygii</taxon>
        <taxon>Teleostei</taxon>
        <taxon>Neoteleostei</taxon>
        <taxon>Acanthomorphata</taxon>
        <taxon>Eupercaria</taxon>
        <taxon>Perciformes</taxon>
        <taxon>Cottioidei</taxon>
        <taxon>Cottales</taxon>
        <taxon>Liparidae</taxon>
        <taxon>Liparis</taxon>
    </lineage>
</organism>
<dbReference type="EMBL" id="SRLO01001816">
    <property type="protein sequence ID" value="TNN35179.1"/>
    <property type="molecule type" value="Genomic_DNA"/>
</dbReference>
<protein>
    <submittedName>
        <fullName evidence="1">Uncharacterized protein</fullName>
    </submittedName>
</protein>
<accession>A0A4Z2F220</accession>
<name>A0A4Z2F220_9TELE</name>
<evidence type="ECO:0000313" key="1">
    <source>
        <dbReference type="EMBL" id="TNN35179.1"/>
    </source>
</evidence>